<accession>A0AAD6T8F1</accession>
<dbReference type="Proteomes" id="UP001218188">
    <property type="component" value="Unassembled WGS sequence"/>
</dbReference>
<dbReference type="PROSITE" id="PS51257">
    <property type="entry name" value="PROKAR_LIPOPROTEIN"/>
    <property type="match status" value="1"/>
</dbReference>
<feature type="compositionally biased region" description="Basic and acidic residues" evidence="1">
    <location>
        <begin position="121"/>
        <end position="132"/>
    </location>
</feature>
<dbReference type="AlphaFoldDB" id="A0AAD6T8F1"/>
<proteinExistence type="predicted"/>
<protein>
    <submittedName>
        <fullName evidence="2">Uncharacterized protein</fullName>
    </submittedName>
</protein>
<gene>
    <name evidence="2" type="ORF">C8F04DRAFT_1176822</name>
</gene>
<keyword evidence="3" id="KW-1185">Reference proteome</keyword>
<reference evidence="2" key="1">
    <citation type="submission" date="2023-03" db="EMBL/GenBank/DDBJ databases">
        <title>Massive genome expansion in bonnet fungi (Mycena s.s.) driven by repeated elements and novel gene families across ecological guilds.</title>
        <authorList>
            <consortium name="Lawrence Berkeley National Laboratory"/>
            <person name="Harder C.B."/>
            <person name="Miyauchi S."/>
            <person name="Viragh M."/>
            <person name="Kuo A."/>
            <person name="Thoen E."/>
            <person name="Andreopoulos B."/>
            <person name="Lu D."/>
            <person name="Skrede I."/>
            <person name="Drula E."/>
            <person name="Henrissat B."/>
            <person name="Morin E."/>
            <person name="Kohler A."/>
            <person name="Barry K."/>
            <person name="LaButti K."/>
            <person name="Morin E."/>
            <person name="Salamov A."/>
            <person name="Lipzen A."/>
            <person name="Mereny Z."/>
            <person name="Hegedus B."/>
            <person name="Baldrian P."/>
            <person name="Stursova M."/>
            <person name="Weitz H."/>
            <person name="Taylor A."/>
            <person name="Grigoriev I.V."/>
            <person name="Nagy L.G."/>
            <person name="Martin F."/>
            <person name="Kauserud H."/>
        </authorList>
    </citation>
    <scope>NUCLEOTIDE SEQUENCE</scope>
    <source>
        <strain evidence="2">CBHHK200</strain>
    </source>
</reference>
<dbReference type="EMBL" id="JARJCM010000015">
    <property type="protein sequence ID" value="KAJ7041731.1"/>
    <property type="molecule type" value="Genomic_DNA"/>
</dbReference>
<feature type="region of interest" description="Disordered" evidence="1">
    <location>
        <begin position="111"/>
        <end position="135"/>
    </location>
</feature>
<evidence type="ECO:0000313" key="3">
    <source>
        <dbReference type="Proteomes" id="UP001218188"/>
    </source>
</evidence>
<organism evidence="2 3">
    <name type="scientific">Mycena alexandri</name>
    <dbReference type="NCBI Taxonomy" id="1745969"/>
    <lineage>
        <taxon>Eukaryota</taxon>
        <taxon>Fungi</taxon>
        <taxon>Dikarya</taxon>
        <taxon>Basidiomycota</taxon>
        <taxon>Agaricomycotina</taxon>
        <taxon>Agaricomycetes</taxon>
        <taxon>Agaricomycetidae</taxon>
        <taxon>Agaricales</taxon>
        <taxon>Marasmiineae</taxon>
        <taxon>Mycenaceae</taxon>
        <taxon>Mycena</taxon>
    </lineage>
</organism>
<evidence type="ECO:0000313" key="2">
    <source>
        <dbReference type="EMBL" id="KAJ7041731.1"/>
    </source>
</evidence>
<evidence type="ECO:0000256" key="1">
    <source>
        <dbReference type="SAM" id="MobiDB-lite"/>
    </source>
</evidence>
<name>A0AAD6T8F1_9AGAR</name>
<comment type="caution">
    <text evidence="2">The sequence shown here is derived from an EMBL/GenBank/DDBJ whole genome shotgun (WGS) entry which is preliminary data.</text>
</comment>
<sequence>MTSPFRQNPPPSQWPIPITLSCSSKHKLNISHLEEWLDGHSKVRNRGNKRWEKGGIECVPRLEQHVNGVRVNFSNTLDRVKEENIELLKALIKRKPAKVVDVVSTGTTASSNFPGKLGRRALKEDDQGDGGKKRATKGMVLAVNGNWHLNFEFSGADSTRPEQLIVEAVRRGDNELNE</sequence>